<name>A0A804N5U2_MAIZE</name>
<keyword evidence="2" id="KW-1185">Reference proteome</keyword>
<evidence type="ECO:0000313" key="2">
    <source>
        <dbReference type="Proteomes" id="UP000007305"/>
    </source>
</evidence>
<accession>A0A804N5U2</accession>
<reference evidence="1" key="3">
    <citation type="submission" date="2021-05" db="UniProtKB">
        <authorList>
            <consortium name="EnsemblPlants"/>
        </authorList>
    </citation>
    <scope>IDENTIFICATION</scope>
    <source>
        <strain evidence="1">cv. B73</strain>
    </source>
</reference>
<proteinExistence type="predicted"/>
<dbReference type="Gramene" id="Zm00001eb137360_T001">
    <property type="protein sequence ID" value="Zm00001eb137360_P001"/>
    <property type="gene ID" value="Zm00001eb137360"/>
</dbReference>
<protein>
    <submittedName>
        <fullName evidence="1">Uncharacterized protein</fullName>
    </submittedName>
</protein>
<dbReference type="AlphaFoldDB" id="A0A804N5U2"/>
<dbReference type="EnsemblPlants" id="Zm00001eb137360_T001">
    <property type="protein sequence ID" value="Zm00001eb137360_P001"/>
    <property type="gene ID" value="Zm00001eb137360"/>
</dbReference>
<reference evidence="1" key="2">
    <citation type="submission" date="2019-07" db="EMBL/GenBank/DDBJ databases">
        <authorList>
            <person name="Seetharam A."/>
            <person name="Woodhouse M."/>
            <person name="Cannon E."/>
        </authorList>
    </citation>
    <scope>NUCLEOTIDE SEQUENCE [LARGE SCALE GENOMIC DNA]</scope>
    <source>
        <strain evidence="1">cv. B73</strain>
    </source>
</reference>
<organism evidence="1 2">
    <name type="scientific">Zea mays</name>
    <name type="common">Maize</name>
    <dbReference type="NCBI Taxonomy" id="4577"/>
    <lineage>
        <taxon>Eukaryota</taxon>
        <taxon>Viridiplantae</taxon>
        <taxon>Streptophyta</taxon>
        <taxon>Embryophyta</taxon>
        <taxon>Tracheophyta</taxon>
        <taxon>Spermatophyta</taxon>
        <taxon>Magnoliopsida</taxon>
        <taxon>Liliopsida</taxon>
        <taxon>Poales</taxon>
        <taxon>Poaceae</taxon>
        <taxon>PACMAD clade</taxon>
        <taxon>Panicoideae</taxon>
        <taxon>Andropogonodae</taxon>
        <taxon>Andropogoneae</taxon>
        <taxon>Tripsacinae</taxon>
        <taxon>Zea</taxon>
    </lineage>
</organism>
<evidence type="ECO:0000313" key="1">
    <source>
        <dbReference type="EnsemblPlants" id="Zm00001eb137360_P001"/>
    </source>
</evidence>
<sequence length="171" mass="17629">MPSDPSAPLPSLPSALSLSQASGSLPLATVPSMVPTTGYVPLGTSSVPLTLDSLAEVVREISRNMAVMQGNMIAMQENISSIHTYITGAQNPPQPSLPASTPMPLPPSPFAAAHRISPNIRHCRILHGRGCAWRTAALDEVAPITVASPVICAAAADLLYSGDHHVVGGAV</sequence>
<dbReference type="Proteomes" id="UP000007305">
    <property type="component" value="Chromosome 3"/>
</dbReference>
<reference evidence="2" key="1">
    <citation type="submission" date="2015-12" db="EMBL/GenBank/DDBJ databases">
        <title>Update maize B73 reference genome by single molecule sequencing technologies.</title>
        <authorList>
            <consortium name="Maize Genome Sequencing Project"/>
            <person name="Ware D."/>
        </authorList>
    </citation>
    <scope>NUCLEOTIDE SEQUENCE [LARGE SCALE GENOMIC DNA]</scope>
    <source>
        <strain evidence="2">cv. B73</strain>
    </source>
</reference>
<dbReference type="InParanoid" id="A0A804N5U2"/>